<dbReference type="HOGENOM" id="CLU_000288_34_23_1"/>
<dbReference type="AlphaFoldDB" id="A8P165"/>
<proteinExistence type="predicted"/>
<dbReference type="OMA" id="ITTHRHE"/>
<comment type="caution">
    <text evidence="6">The sequence shown here is derived from an EMBL/GenBank/DDBJ whole genome shotgun (WGS) entry which is preliminary data.</text>
</comment>
<dbReference type="Pfam" id="PF13857">
    <property type="entry name" value="Ank_5"/>
    <property type="match status" value="1"/>
</dbReference>
<evidence type="ECO:0000313" key="7">
    <source>
        <dbReference type="Proteomes" id="UP000001861"/>
    </source>
</evidence>
<feature type="region of interest" description="Disordered" evidence="4">
    <location>
        <begin position="1"/>
        <end position="22"/>
    </location>
</feature>
<dbReference type="VEuPathDB" id="FungiDB:CC1G_07524"/>
<gene>
    <name evidence="6" type="ORF">CC1G_07524</name>
</gene>
<dbReference type="Pfam" id="PF12796">
    <property type="entry name" value="Ank_2"/>
    <property type="match status" value="1"/>
</dbReference>
<evidence type="ECO:0000256" key="4">
    <source>
        <dbReference type="SAM" id="MobiDB-lite"/>
    </source>
</evidence>
<dbReference type="RefSeq" id="XP_001838034.2">
    <property type="nucleotide sequence ID" value="XM_001837982.2"/>
</dbReference>
<dbReference type="InterPro" id="IPR002110">
    <property type="entry name" value="Ankyrin_rpt"/>
</dbReference>
<feature type="compositionally biased region" description="Polar residues" evidence="4">
    <location>
        <begin position="1"/>
        <end position="10"/>
    </location>
</feature>
<dbReference type="SMART" id="SM00248">
    <property type="entry name" value="ANK"/>
    <property type="match status" value="5"/>
</dbReference>
<organism evidence="6 7">
    <name type="scientific">Coprinopsis cinerea (strain Okayama-7 / 130 / ATCC MYA-4618 / FGSC 9003)</name>
    <name type="common">Inky cap fungus</name>
    <name type="synonym">Hormographiella aspergillata</name>
    <dbReference type="NCBI Taxonomy" id="240176"/>
    <lineage>
        <taxon>Eukaryota</taxon>
        <taxon>Fungi</taxon>
        <taxon>Dikarya</taxon>
        <taxon>Basidiomycota</taxon>
        <taxon>Agaricomycotina</taxon>
        <taxon>Agaricomycetes</taxon>
        <taxon>Agaricomycetidae</taxon>
        <taxon>Agaricales</taxon>
        <taxon>Agaricineae</taxon>
        <taxon>Psathyrellaceae</taxon>
        <taxon>Coprinopsis</taxon>
    </lineage>
</organism>
<dbReference type="InParanoid" id="A8P165"/>
<dbReference type="GeneID" id="6014603"/>
<dbReference type="SUPFAM" id="SSF48403">
    <property type="entry name" value="Ankyrin repeat"/>
    <property type="match status" value="1"/>
</dbReference>
<dbReference type="EMBL" id="AACS02000006">
    <property type="protein sequence ID" value="EAU83789.2"/>
    <property type="molecule type" value="Genomic_DNA"/>
</dbReference>
<dbReference type="Gene3D" id="1.25.40.20">
    <property type="entry name" value="Ankyrin repeat-containing domain"/>
    <property type="match status" value="3"/>
</dbReference>
<accession>A8P165</accession>
<dbReference type="Gene3D" id="3.40.50.300">
    <property type="entry name" value="P-loop containing nucleotide triphosphate hydrolases"/>
    <property type="match status" value="1"/>
</dbReference>
<dbReference type="InterPro" id="IPR056884">
    <property type="entry name" value="NPHP3-like_N"/>
</dbReference>
<dbReference type="InterPro" id="IPR036770">
    <property type="entry name" value="Ankyrin_rpt-contain_sf"/>
</dbReference>
<evidence type="ECO:0000313" key="6">
    <source>
        <dbReference type="EMBL" id="EAU83789.2"/>
    </source>
</evidence>
<dbReference type="Pfam" id="PF24883">
    <property type="entry name" value="NPHP3_N"/>
    <property type="match status" value="1"/>
</dbReference>
<feature type="domain" description="Nephrocystin 3-like N-terminal" evidence="5">
    <location>
        <begin position="148"/>
        <end position="297"/>
    </location>
</feature>
<evidence type="ECO:0000259" key="5">
    <source>
        <dbReference type="Pfam" id="PF24883"/>
    </source>
</evidence>
<evidence type="ECO:0000256" key="1">
    <source>
        <dbReference type="ARBA" id="ARBA00022737"/>
    </source>
</evidence>
<protein>
    <recommendedName>
        <fullName evidence="5">Nephrocystin 3-like N-terminal domain-containing protein</fullName>
    </recommendedName>
</protein>
<dbReference type="PANTHER" id="PTHR10039:SF15">
    <property type="entry name" value="NACHT DOMAIN-CONTAINING PROTEIN"/>
    <property type="match status" value="1"/>
</dbReference>
<reference evidence="6 7" key="1">
    <citation type="journal article" date="2010" name="Proc. Natl. Acad. Sci. U.S.A.">
        <title>Insights into evolution of multicellular fungi from the assembled chromosomes of the mushroom Coprinopsis cinerea (Coprinus cinereus).</title>
        <authorList>
            <person name="Stajich J.E."/>
            <person name="Wilke S.K."/>
            <person name="Ahren D."/>
            <person name="Au C.H."/>
            <person name="Birren B.W."/>
            <person name="Borodovsky M."/>
            <person name="Burns C."/>
            <person name="Canback B."/>
            <person name="Casselton L.A."/>
            <person name="Cheng C.K."/>
            <person name="Deng J."/>
            <person name="Dietrich F.S."/>
            <person name="Fargo D.C."/>
            <person name="Farman M.L."/>
            <person name="Gathman A.C."/>
            <person name="Goldberg J."/>
            <person name="Guigo R."/>
            <person name="Hoegger P.J."/>
            <person name="Hooker J.B."/>
            <person name="Huggins A."/>
            <person name="James T.Y."/>
            <person name="Kamada T."/>
            <person name="Kilaru S."/>
            <person name="Kodira C."/>
            <person name="Kues U."/>
            <person name="Kupfer D."/>
            <person name="Kwan H.S."/>
            <person name="Lomsadze A."/>
            <person name="Li W."/>
            <person name="Lilly W.W."/>
            <person name="Ma L.J."/>
            <person name="Mackey A.J."/>
            <person name="Manning G."/>
            <person name="Martin F."/>
            <person name="Muraguchi H."/>
            <person name="Natvig D.O."/>
            <person name="Palmerini H."/>
            <person name="Ramesh M.A."/>
            <person name="Rehmeyer C.J."/>
            <person name="Roe B.A."/>
            <person name="Shenoy N."/>
            <person name="Stanke M."/>
            <person name="Ter-Hovhannisyan V."/>
            <person name="Tunlid A."/>
            <person name="Velagapudi R."/>
            <person name="Vision T.J."/>
            <person name="Zeng Q."/>
            <person name="Zolan M.E."/>
            <person name="Pukkila P.J."/>
        </authorList>
    </citation>
    <scope>NUCLEOTIDE SEQUENCE [LARGE SCALE GENOMIC DNA]</scope>
    <source>
        <strain evidence="7">Okayama-7 / 130 / ATCC MYA-4618 / FGSC 9003</strain>
    </source>
</reference>
<keyword evidence="3" id="KW-0175">Coiled coil</keyword>
<sequence>MGQSVSFQKDSGSGEKEEEKAASAISAYGGYEKIQIEGGDKQFQSNELGKSEPTTTVQVTQQIGGLSLSGNARISGGIVAGGDVHTNVIVQLPDKAAIAAQERARLKEEREKEAQARARLLKELLDWLAPNARFRAAQSANLEKCADGTLSWFIAAELYQSWKKGRNRIIWGTGIPGAGKTVLASRAIHDLEEYSSSVRGKVCVIFAYCRYSEPLTVKEILEALVKQFLECDPSLASIVEPIFSRYKGGETRPTQAELLDLLQQLESHFEIVFYVIDGLDEAVAETQFDLIHAINRLRGRFALTSRPIRRLELGLPTTKFYRVVPDSSDIVRFVEQKIDRVPGFGELLDKYGLRQELIRRIQNKSSGMFLHAALQIEIVNQCLTIACVEKNLERFPPGLEGMYHQAMARINRQTPPDNVALAKHVLLWVVFAHEALTLPLLYRLLPLTYEGVFSTDDDSSPERALIHPGSLVSVCCGLVRIETATNFVRLVHFTAKDVLTPVLMYDLSTPHGLLFQATSRQLVDYGIVNSQTLRNAEDLNSLLKQNPALEYSYKHWAYHAKESASESDTLAAEVFDFLTLCNSYPVETGDDLELFSPLHVAARYGLHAFIDQLATDVAKGDVTARTVGGWKATPLIVAARYGQVEAIDALLKLSRLTMLKSVLGGHSKPGRHLIIGQINLRDADGKTALIHASNYSHCDAVKRLVQHPDVDVNARCSSGWTALDIANWAETYDHLLAHKDIQLNFKDDWGETLLMRLVPLWGTEDLVGRLLQHPNINVNLTSKKGLTALMLAADAGRAGALRLLLRHKDIQPNLENPGGWTALLMAAQKGHEAAVEALLQDGAVDVNFAVQGSGYTALMLAKAPAVVSLLLKRKDIRTDLKNNEGYTALAQTRRYPWHEKERSDQLAKIALLEEFESSKGSD</sequence>
<feature type="coiled-coil region" evidence="3">
    <location>
        <begin position="96"/>
        <end position="123"/>
    </location>
</feature>
<dbReference type="OrthoDB" id="194358at2759"/>
<feature type="repeat" description="ANK" evidence="2">
    <location>
        <begin position="818"/>
        <end position="843"/>
    </location>
</feature>
<name>A8P165_COPC7</name>
<keyword evidence="2" id="KW-0040">ANK repeat</keyword>
<evidence type="ECO:0000256" key="3">
    <source>
        <dbReference type="SAM" id="Coils"/>
    </source>
</evidence>
<dbReference type="SUPFAM" id="SSF52540">
    <property type="entry name" value="P-loop containing nucleoside triphosphate hydrolases"/>
    <property type="match status" value="1"/>
</dbReference>
<dbReference type="Proteomes" id="UP000001861">
    <property type="component" value="Unassembled WGS sequence"/>
</dbReference>
<keyword evidence="7" id="KW-1185">Reference proteome</keyword>
<dbReference type="InterPro" id="IPR027417">
    <property type="entry name" value="P-loop_NTPase"/>
</dbReference>
<evidence type="ECO:0000256" key="2">
    <source>
        <dbReference type="PROSITE-ProRule" id="PRU00023"/>
    </source>
</evidence>
<dbReference type="PROSITE" id="PS50297">
    <property type="entry name" value="ANK_REP_REGION"/>
    <property type="match status" value="1"/>
</dbReference>
<feature type="compositionally biased region" description="Basic and acidic residues" evidence="4">
    <location>
        <begin position="12"/>
        <end position="21"/>
    </location>
</feature>
<dbReference type="PANTHER" id="PTHR10039">
    <property type="entry name" value="AMELOGENIN"/>
    <property type="match status" value="1"/>
</dbReference>
<keyword evidence="1" id="KW-0677">Repeat</keyword>
<dbReference type="PROSITE" id="PS50088">
    <property type="entry name" value="ANK_REPEAT"/>
    <property type="match status" value="1"/>
</dbReference>
<dbReference type="KEGG" id="cci:CC1G_07524"/>
<dbReference type="eggNOG" id="KOG0504">
    <property type="taxonomic scope" value="Eukaryota"/>
</dbReference>